<evidence type="ECO:0000313" key="1">
    <source>
        <dbReference type="EMBL" id="CAI9721180.1"/>
    </source>
</evidence>
<dbReference type="EMBL" id="OX597817">
    <property type="protein sequence ID" value="CAI9721180.1"/>
    <property type="molecule type" value="Genomic_DNA"/>
</dbReference>
<sequence>MKTVVSKFLDTSLKPYGNSNRVVKACFGLITGKFMRNKRLTEKLDENKRHRAILRSEIAKSCNGGSISLCAEVLYIEVNRSLSLTRKSRHSHKSIHCQRDNSAVNKQPFTNDRNHCRAVIRDAKQDYEQHIHDRISSQKVGSHDFWRIIKSVRGNNKSSIPPLFNGPEVLTTSNDKSELFAQLFSSHFILDDSGHPLPDVFLKTDKPLHICHITSDKVAAIVARLEPCKATGPHGIPVVVLQKCSPELSSFLPRLFRKCFSESCFPSVWKFPTVVPVSKNCCDRANPYGIDLPESHILRLQGVTFCNDVSRKTYIESIAKSAAMKTVQIQPIEHLVGVNLSILELFCSGLVWSGVECLDSCGTLLASFAKEFCCESSSYELGVVIILQ</sequence>
<accession>A0AA36ARX3</accession>
<dbReference type="PANTHER" id="PTHR47510">
    <property type="entry name" value="REVERSE TRANSCRIPTASE DOMAIN-CONTAINING PROTEIN"/>
    <property type="match status" value="1"/>
</dbReference>
<name>A0AA36ARX3_OCTVU</name>
<gene>
    <name evidence="1" type="ORF">OCTVUL_1B030837</name>
</gene>
<dbReference type="AlphaFoldDB" id="A0AA36ARX3"/>
<evidence type="ECO:0000313" key="2">
    <source>
        <dbReference type="Proteomes" id="UP001162480"/>
    </source>
</evidence>
<dbReference type="PANTHER" id="PTHR47510:SF3">
    <property type="entry name" value="ENDO_EXONUCLEASE_PHOSPHATASE DOMAIN-CONTAINING PROTEIN"/>
    <property type="match status" value="1"/>
</dbReference>
<proteinExistence type="predicted"/>
<keyword evidence="2" id="KW-1185">Reference proteome</keyword>
<protein>
    <submittedName>
        <fullName evidence="1">Uncharacterized protein</fullName>
    </submittedName>
</protein>
<reference evidence="1" key="1">
    <citation type="submission" date="2023-08" db="EMBL/GenBank/DDBJ databases">
        <authorList>
            <person name="Alioto T."/>
            <person name="Alioto T."/>
            <person name="Gomez Garrido J."/>
        </authorList>
    </citation>
    <scope>NUCLEOTIDE SEQUENCE</scope>
</reference>
<dbReference type="Proteomes" id="UP001162480">
    <property type="component" value="Chromosome 4"/>
</dbReference>
<organism evidence="1 2">
    <name type="scientific">Octopus vulgaris</name>
    <name type="common">Common octopus</name>
    <dbReference type="NCBI Taxonomy" id="6645"/>
    <lineage>
        <taxon>Eukaryota</taxon>
        <taxon>Metazoa</taxon>
        <taxon>Spiralia</taxon>
        <taxon>Lophotrochozoa</taxon>
        <taxon>Mollusca</taxon>
        <taxon>Cephalopoda</taxon>
        <taxon>Coleoidea</taxon>
        <taxon>Octopodiformes</taxon>
        <taxon>Octopoda</taxon>
        <taxon>Incirrata</taxon>
        <taxon>Octopodidae</taxon>
        <taxon>Octopus</taxon>
    </lineage>
</organism>